<dbReference type="Pfam" id="PF01863">
    <property type="entry name" value="YgjP-like"/>
    <property type="match status" value="1"/>
</dbReference>
<name>A0A437LLX3_9BURK</name>
<dbReference type="Proteomes" id="UP000288587">
    <property type="component" value="Unassembled WGS sequence"/>
</dbReference>
<dbReference type="EMBL" id="SACM01000002">
    <property type="protein sequence ID" value="RVT86417.1"/>
    <property type="molecule type" value="Genomic_DNA"/>
</dbReference>
<dbReference type="Gene3D" id="3.30.2010.10">
    <property type="entry name" value="Metalloproteases ('zincins'), catalytic domain"/>
    <property type="match status" value="1"/>
</dbReference>
<keyword evidence="4" id="KW-1185">Reference proteome</keyword>
<dbReference type="PANTHER" id="PTHR30399">
    <property type="entry name" value="UNCHARACTERIZED PROTEIN YGJP"/>
    <property type="match status" value="1"/>
</dbReference>
<evidence type="ECO:0000259" key="2">
    <source>
        <dbReference type="Pfam" id="PF01863"/>
    </source>
</evidence>
<comment type="caution">
    <text evidence="3">The sequence shown here is derived from an EMBL/GenBank/DDBJ whole genome shotgun (WGS) entry which is preliminary data.</text>
</comment>
<evidence type="ECO:0000313" key="4">
    <source>
        <dbReference type="Proteomes" id="UP000288587"/>
    </source>
</evidence>
<dbReference type="PANTHER" id="PTHR30399:SF1">
    <property type="entry name" value="UTP PYROPHOSPHATASE"/>
    <property type="match status" value="1"/>
</dbReference>
<dbReference type="CDD" id="cd07344">
    <property type="entry name" value="M48_yhfN_like"/>
    <property type="match status" value="1"/>
</dbReference>
<dbReference type="AlphaFoldDB" id="A0A437LLX3"/>
<evidence type="ECO:0000313" key="3">
    <source>
        <dbReference type="EMBL" id="RVT86417.1"/>
    </source>
</evidence>
<feature type="domain" description="YgjP-like metallopeptidase" evidence="2">
    <location>
        <begin position="54"/>
        <end position="265"/>
    </location>
</feature>
<protein>
    <submittedName>
        <fullName evidence="3">M48 family peptidase</fullName>
    </submittedName>
</protein>
<gene>
    <name evidence="3" type="ORF">EOD73_10400</name>
</gene>
<dbReference type="InterPro" id="IPR002725">
    <property type="entry name" value="YgjP-like_metallopeptidase"/>
</dbReference>
<feature type="region of interest" description="Disordered" evidence="1">
    <location>
        <begin position="1"/>
        <end position="25"/>
    </location>
</feature>
<accession>A0A437LLX3</accession>
<reference evidence="3 4" key="1">
    <citation type="submission" date="2019-01" db="EMBL/GenBank/DDBJ databases">
        <authorList>
            <person name="Chen W.-M."/>
        </authorList>
    </citation>
    <scope>NUCLEOTIDE SEQUENCE [LARGE SCALE GENOMIC DNA]</scope>
    <source>
        <strain evidence="3 4">CCP-18</strain>
    </source>
</reference>
<proteinExistence type="predicted"/>
<dbReference type="RefSeq" id="WP_127682912.1">
    <property type="nucleotide sequence ID" value="NZ_SACM01000002.1"/>
</dbReference>
<organism evidence="3 4">
    <name type="scientific">Inhella crocodyli</name>
    <dbReference type="NCBI Taxonomy" id="2499851"/>
    <lineage>
        <taxon>Bacteria</taxon>
        <taxon>Pseudomonadati</taxon>
        <taxon>Pseudomonadota</taxon>
        <taxon>Betaproteobacteria</taxon>
        <taxon>Burkholderiales</taxon>
        <taxon>Sphaerotilaceae</taxon>
        <taxon>Inhella</taxon>
    </lineage>
</organism>
<evidence type="ECO:0000256" key="1">
    <source>
        <dbReference type="SAM" id="MobiDB-lite"/>
    </source>
</evidence>
<dbReference type="InterPro" id="IPR053136">
    <property type="entry name" value="UTP_pyrophosphatase-like"/>
</dbReference>
<dbReference type="OrthoDB" id="9811177at2"/>
<sequence>MAARSPRRPAAPPTAPKSAQLSLFEPPPAPAIEGPVLLLPKLGLPYTLGRSRRRTIGFSVSTKGLRVTAPRWVSLSDIEGVLRTKSDWILRKWHEVQGREQRLAALRIDWQDGAELPYLGQALRLRLGAGRSARWDAGEGDAAPSLWLPLPAEATELQWREAVQAWLQAQARVWFAPRLAHFAERAGVAVPKLRLSGAHTRWGSASSRGVVSLNWRLMHFEPAVIDYVIAHEVAHLREMNHSPRFWAVVASLMPGYETQREALRDALVPPI</sequence>